<evidence type="ECO:0000313" key="1">
    <source>
        <dbReference type="EnsemblMetazoa" id="PPA36047.1"/>
    </source>
</evidence>
<reference evidence="1" key="2">
    <citation type="submission" date="2022-06" db="UniProtKB">
        <authorList>
            <consortium name="EnsemblMetazoa"/>
        </authorList>
    </citation>
    <scope>IDENTIFICATION</scope>
    <source>
        <strain evidence="1">PS312</strain>
    </source>
</reference>
<dbReference type="SMART" id="SM00289">
    <property type="entry name" value="WR1"/>
    <property type="match status" value="3"/>
</dbReference>
<organism evidence="1 2">
    <name type="scientific">Pristionchus pacificus</name>
    <name type="common">Parasitic nematode worm</name>
    <dbReference type="NCBI Taxonomy" id="54126"/>
    <lineage>
        <taxon>Eukaryota</taxon>
        <taxon>Metazoa</taxon>
        <taxon>Ecdysozoa</taxon>
        <taxon>Nematoda</taxon>
        <taxon>Chromadorea</taxon>
        <taxon>Rhabditida</taxon>
        <taxon>Rhabditina</taxon>
        <taxon>Diplogasteromorpha</taxon>
        <taxon>Diplogasteroidea</taxon>
        <taxon>Neodiplogasteridae</taxon>
        <taxon>Pristionchus</taxon>
    </lineage>
</organism>
<accession>A0A8R1YUY9</accession>
<evidence type="ECO:0000313" key="2">
    <source>
        <dbReference type="Proteomes" id="UP000005239"/>
    </source>
</evidence>
<dbReference type="InterPro" id="IPR006150">
    <property type="entry name" value="Cys_repeat_1"/>
</dbReference>
<dbReference type="PANTHER" id="PTHR34150">
    <property type="entry name" value="PROTEIN CBG08832-RELATED"/>
    <property type="match status" value="1"/>
</dbReference>
<dbReference type="OrthoDB" id="5799392at2759"/>
<dbReference type="AlphaFoldDB" id="A0A2A6BNQ6"/>
<sequence>LYCSIVQIQSPRLQLTKHYRSTHFDRWFGRDEIDKGEKKRPEGSKQVSFQMSLYLLPLLPLLVFAEDALPSVLPSEDLPDLIPTTRPENTSAAVEFPITRRGRQVYYQCPIGSYTILSRTPCNTLQTCSPGDTNIKLGVGCSNAIQCTPYFQGPVKCINSCCCTSVTGTTNPTQPSIQNSGVCYHGQLSQVGCSARGQCAAGQSCMNGLCCSVTGNEYTAACGGLAAVASCTNGGCAAGLTCTSSNYCCECPVGRTAGRCNNGACAAGYACMPNGYCCASCPNNVMPFGACRDGVCGNGKTCRAGNICC</sequence>
<protein>
    <submittedName>
        <fullName evidence="1">Uncharacterized protein</fullName>
    </submittedName>
</protein>
<gene>
    <name evidence="1" type="primary">WBGene00274416</name>
</gene>
<keyword evidence="2" id="KW-1185">Reference proteome</keyword>
<reference evidence="2" key="1">
    <citation type="journal article" date="2008" name="Nat. Genet.">
        <title>The Pristionchus pacificus genome provides a unique perspective on nematode lifestyle and parasitism.</title>
        <authorList>
            <person name="Dieterich C."/>
            <person name="Clifton S.W."/>
            <person name="Schuster L.N."/>
            <person name="Chinwalla A."/>
            <person name="Delehaunty K."/>
            <person name="Dinkelacker I."/>
            <person name="Fulton L."/>
            <person name="Fulton R."/>
            <person name="Godfrey J."/>
            <person name="Minx P."/>
            <person name="Mitreva M."/>
            <person name="Roeseler W."/>
            <person name="Tian H."/>
            <person name="Witte H."/>
            <person name="Yang S.P."/>
            <person name="Wilson R.K."/>
            <person name="Sommer R.J."/>
        </authorList>
    </citation>
    <scope>NUCLEOTIDE SEQUENCE [LARGE SCALE GENOMIC DNA]</scope>
    <source>
        <strain evidence="2">PS312</strain>
    </source>
</reference>
<dbReference type="Proteomes" id="UP000005239">
    <property type="component" value="Unassembled WGS sequence"/>
</dbReference>
<accession>A0A2A6BNQ6</accession>
<dbReference type="EnsemblMetazoa" id="PPA36047.1">
    <property type="protein sequence ID" value="PPA36047.1"/>
    <property type="gene ID" value="WBGene00274416"/>
</dbReference>
<proteinExistence type="predicted"/>
<name>A0A2A6BNQ6_PRIPA</name>
<dbReference type="PANTHER" id="PTHR34150:SF3">
    <property type="entry name" value="CC DOMAIN-CONTAINING PROTEIN"/>
    <property type="match status" value="1"/>
</dbReference>